<keyword evidence="4" id="KW-0808">Transferase</keyword>
<protein>
    <recommendedName>
        <fullName evidence="10">Hexosyltransferase</fullName>
        <ecNumber evidence="10">2.4.1.-</ecNumber>
    </recommendedName>
</protein>
<reference evidence="11 12" key="1">
    <citation type="journal article" date="2023" name="Sci. Data">
        <title>Genome assembly of the Korean intertidal mud-creeper Batillaria attramentaria.</title>
        <authorList>
            <person name="Patra A.K."/>
            <person name="Ho P.T."/>
            <person name="Jun S."/>
            <person name="Lee S.J."/>
            <person name="Kim Y."/>
            <person name="Won Y.J."/>
        </authorList>
    </citation>
    <scope>NUCLEOTIDE SEQUENCE [LARGE SCALE GENOMIC DNA]</scope>
    <source>
        <strain evidence="11">Wonlab-2016</strain>
    </source>
</reference>
<sequence length="147" mass="16941">MNLTEDEVPSHLPLTLAPDYQYLLMNPNLCGTDQVDVLFIVHVRPSSLEKRAVLRATTCNESFFAPFKVRTLFLLGSVPNATLQALLEAEHRLYGDTLQGRFHDHYHNLSQKGVMGFNWITHYCPHVRYVFKMDDDAFVDTFKLLNK</sequence>
<keyword evidence="12" id="KW-1185">Reference proteome</keyword>
<dbReference type="EC" id="2.4.1.-" evidence="10"/>
<dbReference type="AlphaFoldDB" id="A0ABD0KP10"/>
<dbReference type="InterPro" id="IPR002659">
    <property type="entry name" value="Glyco_trans_31"/>
</dbReference>
<dbReference type="EMBL" id="JACVVK020000145">
    <property type="protein sequence ID" value="KAK7488896.1"/>
    <property type="molecule type" value="Genomic_DNA"/>
</dbReference>
<dbReference type="Pfam" id="PF01762">
    <property type="entry name" value="Galactosyl_T"/>
    <property type="match status" value="1"/>
</dbReference>
<evidence type="ECO:0000256" key="5">
    <source>
        <dbReference type="ARBA" id="ARBA00022692"/>
    </source>
</evidence>
<evidence type="ECO:0000256" key="7">
    <source>
        <dbReference type="ARBA" id="ARBA00022989"/>
    </source>
</evidence>
<proteinExistence type="inferred from homology"/>
<evidence type="ECO:0000256" key="1">
    <source>
        <dbReference type="ARBA" id="ARBA00004323"/>
    </source>
</evidence>
<dbReference type="Gene3D" id="3.90.550.50">
    <property type="match status" value="1"/>
</dbReference>
<evidence type="ECO:0000313" key="11">
    <source>
        <dbReference type="EMBL" id="KAK7488896.1"/>
    </source>
</evidence>
<keyword evidence="7" id="KW-1133">Transmembrane helix</keyword>
<organism evidence="11 12">
    <name type="scientific">Batillaria attramentaria</name>
    <dbReference type="NCBI Taxonomy" id="370345"/>
    <lineage>
        <taxon>Eukaryota</taxon>
        <taxon>Metazoa</taxon>
        <taxon>Spiralia</taxon>
        <taxon>Lophotrochozoa</taxon>
        <taxon>Mollusca</taxon>
        <taxon>Gastropoda</taxon>
        <taxon>Caenogastropoda</taxon>
        <taxon>Sorbeoconcha</taxon>
        <taxon>Cerithioidea</taxon>
        <taxon>Batillariidae</taxon>
        <taxon>Batillaria</taxon>
    </lineage>
</organism>
<keyword evidence="8 10" id="KW-0333">Golgi apparatus</keyword>
<evidence type="ECO:0000256" key="9">
    <source>
        <dbReference type="ARBA" id="ARBA00023136"/>
    </source>
</evidence>
<evidence type="ECO:0000256" key="8">
    <source>
        <dbReference type="ARBA" id="ARBA00023034"/>
    </source>
</evidence>
<accession>A0ABD0KP10</accession>
<name>A0ABD0KP10_9CAEN</name>
<keyword evidence="5" id="KW-0812">Transmembrane</keyword>
<gene>
    <name evidence="11" type="ORF">BaRGS_00019853</name>
</gene>
<evidence type="ECO:0000313" key="12">
    <source>
        <dbReference type="Proteomes" id="UP001519460"/>
    </source>
</evidence>
<evidence type="ECO:0000256" key="3">
    <source>
        <dbReference type="ARBA" id="ARBA00022676"/>
    </source>
</evidence>
<comment type="caution">
    <text evidence="11">The sequence shown here is derived from an EMBL/GenBank/DDBJ whole genome shotgun (WGS) entry which is preliminary data.</text>
</comment>
<keyword evidence="9" id="KW-0472">Membrane</keyword>
<evidence type="ECO:0000256" key="6">
    <source>
        <dbReference type="ARBA" id="ARBA00022968"/>
    </source>
</evidence>
<evidence type="ECO:0000256" key="4">
    <source>
        <dbReference type="ARBA" id="ARBA00022679"/>
    </source>
</evidence>
<keyword evidence="6" id="KW-0735">Signal-anchor</keyword>
<comment type="similarity">
    <text evidence="2 10">Belongs to the glycosyltransferase 31 family.</text>
</comment>
<keyword evidence="3 10" id="KW-0328">Glycosyltransferase</keyword>
<dbReference type="PANTHER" id="PTHR11214">
    <property type="entry name" value="BETA-1,3-N-ACETYLGLUCOSAMINYLTRANSFERASE"/>
    <property type="match status" value="1"/>
</dbReference>
<dbReference type="GO" id="GO:0016757">
    <property type="term" value="F:glycosyltransferase activity"/>
    <property type="evidence" value="ECO:0007669"/>
    <property type="project" value="UniProtKB-KW"/>
</dbReference>
<dbReference type="Proteomes" id="UP001519460">
    <property type="component" value="Unassembled WGS sequence"/>
</dbReference>
<evidence type="ECO:0000256" key="10">
    <source>
        <dbReference type="RuleBase" id="RU363063"/>
    </source>
</evidence>
<dbReference type="GO" id="GO:0000139">
    <property type="term" value="C:Golgi membrane"/>
    <property type="evidence" value="ECO:0007669"/>
    <property type="project" value="UniProtKB-SubCell"/>
</dbReference>
<evidence type="ECO:0000256" key="2">
    <source>
        <dbReference type="ARBA" id="ARBA00008661"/>
    </source>
</evidence>
<dbReference type="PANTHER" id="PTHR11214:SF314">
    <property type="entry name" value="HEXOSYLTRANSFERASE"/>
    <property type="match status" value="1"/>
</dbReference>
<comment type="subcellular location">
    <subcellularLocation>
        <location evidence="1 10">Golgi apparatus membrane</location>
        <topology evidence="1 10">Single-pass type II membrane protein</topology>
    </subcellularLocation>
</comment>